<organism evidence="2 3">
    <name type="scientific">Trematosphaeria pertusa</name>
    <dbReference type="NCBI Taxonomy" id="390896"/>
    <lineage>
        <taxon>Eukaryota</taxon>
        <taxon>Fungi</taxon>
        <taxon>Dikarya</taxon>
        <taxon>Ascomycota</taxon>
        <taxon>Pezizomycotina</taxon>
        <taxon>Dothideomycetes</taxon>
        <taxon>Pleosporomycetidae</taxon>
        <taxon>Pleosporales</taxon>
        <taxon>Massarineae</taxon>
        <taxon>Trematosphaeriaceae</taxon>
        <taxon>Trematosphaeria</taxon>
    </lineage>
</organism>
<sequence length="230" mass="26205">MPRVHVPPWHPYAQVAASVLRARQERRYREPSPQEYEQAPADNPDTQMGGVPEPQQVPEGSRPPFLLVTPPPDLRIPGNQLPPHIMEYMRQCENGKQPIVHYSSGGEFEASLEMNSDRVYHVKCGPLWCGDLDCKEEVILWPYPQEPPDWTRDKGWELPDGNPFRKSYEGRLRPHLPFVYDASQNRMFMSHALDGWIKYQQALEAQQQALAAQQAQQAQQGNQDAGPSGT</sequence>
<feature type="region of interest" description="Disordered" evidence="1">
    <location>
        <begin position="210"/>
        <end position="230"/>
    </location>
</feature>
<dbReference type="RefSeq" id="XP_033680379.1">
    <property type="nucleotide sequence ID" value="XM_033827047.1"/>
</dbReference>
<dbReference type="AlphaFoldDB" id="A0A6A6I4B9"/>
<reference evidence="2" key="1">
    <citation type="journal article" date="2020" name="Stud. Mycol.">
        <title>101 Dothideomycetes genomes: a test case for predicting lifestyles and emergence of pathogens.</title>
        <authorList>
            <person name="Haridas S."/>
            <person name="Albert R."/>
            <person name="Binder M."/>
            <person name="Bloem J."/>
            <person name="Labutti K."/>
            <person name="Salamov A."/>
            <person name="Andreopoulos B."/>
            <person name="Baker S."/>
            <person name="Barry K."/>
            <person name="Bills G."/>
            <person name="Bluhm B."/>
            <person name="Cannon C."/>
            <person name="Castanera R."/>
            <person name="Culley D."/>
            <person name="Daum C."/>
            <person name="Ezra D."/>
            <person name="Gonzalez J."/>
            <person name="Henrissat B."/>
            <person name="Kuo A."/>
            <person name="Liang C."/>
            <person name="Lipzen A."/>
            <person name="Lutzoni F."/>
            <person name="Magnuson J."/>
            <person name="Mondo S."/>
            <person name="Nolan M."/>
            <person name="Ohm R."/>
            <person name="Pangilinan J."/>
            <person name="Park H.-J."/>
            <person name="Ramirez L."/>
            <person name="Alfaro M."/>
            <person name="Sun H."/>
            <person name="Tritt A."/>
            <person name="Yoshinaga Y."/>
            <person name="Zwiers L.-H."/>
            <person name="Turgeon B."/>
            <person name="Goodwin S."/>
            <person name="Spatafora J."/>
            <person name="Crous P."/>
            <person name="Grigoriev I."/>
        </authorList>
    </citation>
    <scope>NUCLEOTIDE SEQUENCE</scope>
    <source>
        <strain evidence="2">CBS 122368</strain>
    </source>
</reference>
<keyword evidence="3" id="KW-1185">Reference proteome</keyword>
<gene>
    <name evidence="2" type="ORF">BU26DRAFT_508046</name>
</gene>
<evidence type="ECO:0000313" key="3">
    <source>
        <dbReference type="Proteomes" id="UP000800094"/>
    </source>
</evidence>
<accession>A0A6A6I4B9</accession>
<feature type="compositionally biased region" description="Polar residues" evidence="1">
    <location>
        <begin position="221"/>
        <end position="230"/>
    </location>
</feature>
<evidence type="ECO:0000256" key="1">
    <source>
        <dbReference type="SAM" id="MobiDB-lite"/>
    </source>
</evidence>
<dbReference type="Proteomes" id="UP000800094">
    <property type="component" value="Unassembled WGS sequence"/>
</dbReference>
<protein>
    <submittedName>
        <fullName evidence="2">Uncharacterized protein</fullName>
    </submittedName>
</protein>
<feature type="region of interest" description="Disordered" evidence="1">
    <location>
        <begin position="23"/>
        <end position="66"/>
    </location>
</feature>
<feature type="compositionally biased region" description="Low complexity" evidence="1">
    <location>
        <begin position="210"/>
        <end position="220"/>
    </location>
</feature>
<dbReference type="GeneID" id="54580377"/>
<name>A0A6A6I4B9_9PLEO</name>
<dbReference type="EMBL" id="ML987200">
    <property type="protein sequence ID" value="KAF2245375.1"/>
    <property type="molecule type" value="Genomic_DNA"/>
</dbReference>
<proteinExistence type="predicted"/>
<feature type="compositionally biased region" description="Basic and acidic residues" evidence="1">
    <location>
        <begin position="23"/>
        <end position="32"/>
    </location>
</feature>
<evidence type="ECO:0000313" key="2">
    <source>
        <dbReference type="EMBL" id="KAF2245375.1"/>
    </source>
</evidence>